<keyword evidence="3" id="KW-1185">Reference proteome</keyword>
<reference evidence="2" key="1">
    <citation type="submission" date="2022-11" db="EMBL/GenBank/DDBJ databases">
        <title>Genome Sequence of Cubamyces cubensis.</title>
        <authorList>
            <person name="Buettner E."/>
        </authorList>
    </citation>
    <scope>NUCLEOTIDE SEQUENCE</scope>
    <source>
        <strain evidence="2">MPL-01</strain>
    </source>
</reference>
<evidence type="ECO:0000313" key="2">
    <source>
        <dbReference type="EMBL" id="KAJ8453753.1"/>
    </source>
</evidence>
<evidence type="ECO:0000313" key="3">
    <source>
        <dbReference type="Proteomes" id="UP001215151"/>
    </source>
</evidence>
<name>A0AAD7TE75_9APHY</name>
<dbReference type="AlphaFoldDB" id="A0AAD7TE75"/>
<dbReference type="Gene3D" id="3.60.130.30">
    <property type="match status" value="1"/>
</dbReference>
<protein>
    <submittedName>
        <fullName evidence="2">Uncharacterized protein</fullName>
    </submittedName>
</protein>
<evidence type="ECO:0000256" key="1">
    <source>
        <dbReference type="SAM" id="MobiDB-lite"/>
    </source>
</evidence>
<accession>A0AAD7TE75</accession>
<sequence>MLKTAPYGSSLTSFRKTRHGTAFSPWVSDHGPPLHAPAGFSLARLVTDAIQSDPTPNGDEDHLDLACEAPAESIHVEHSNTLPPCPLGPSANASPRGALLNAMSQLNSASSRHSLPPDHAHEVASMSKERFHAKQRSKRRRRAARAKKSLDATAAAHHHQLKQAAKRWRGRASTINVGIHVGDSAAPAPLISAQVPLVKNAYIAKNVVQGTTSDGEMWTKEKLIAKGFEYVPWDGSTPRLLVDSDNVVVGVLAGRPRDATWDALIEDVAQLLNETRRRCGMNGGPHIHRRGMYASLHTGISMGGGQTRPANLHNDPDKLLVIDELLADSRVRRVLNFANSAFQVYAPTLQQYYQSTLDRVCESNPGLARNTPGNSFAAATFNLGPQTVTQPHLDHLNLPWGWCAITALGTFDHTKSGQIVLWNLKKIIEFPSAATIFIPSAVIEHFNLAVEPGHQRFSITQYTAGALFRWVESEGCLLRDLDEAVRADLERTGRARWENGAAMHSTTSDMTF</sequence>
<dbReference type="Proteomes" id="UP001215151">
    <property type="component" value="Unassembled WGS sequence"/>
</dbReference>
<feature type="compositionally biased region" description="Basic and acidic residues" evidence="1">
    <location>
        <begin position="115"/>
        <end position="132"/>
    </location>
</feature>
<gene>
    <name evidence="2" type="ORF">ONZ51_g13420</name>
</gene>
<feature type="region of interest" description="Disordered" evidence="1">
    <location>
        <begin position="106"/>
        <end position="164"/>
    </location>
</feature>
<feature type="compositionally biased region" description="Basic residues" evidence="1">
    <location>
        <begin position="133"/>
        <end position="147"/>
    </location>
</feature>
<comment type="caution">
    <text evidence="2">The sequence shown here is derived from an EMBL/GenBank/DDBJ whole genome shotgun (WGS) entry which is preliminary data.</text>
</comment>
<dbReference type="EMBL" id="JAPEVG010001176">
    <property type="protein sequence ID" value="KAJ8453753.1"/>
    <property type="molecule type" value="Genomic_DNA"/>
</dbReference>
<organism evidence="2 3">
    <name type="scientific">Trametes cubensis</name>
    <dbReference type="NCBI Taxonomy" id="1111947"/>
    <lineage>
        <taxon>Eukaryota</taxon>
        <taxon>Fungi</taxon>
        <taxon>Dikarya</taxon>
        <taxon>Basidiomycota</taxon>
        <taxon>Agaricomycotina</taxon>
        <taxon>Agaricomycetes</taxon>
        <taxon>Polyporales</taxon>
        <taxon>Polyporaceae</taxon>
        <taxon>Trametes</taxon>
    </lineage>
</organism>
<proteinExistence type="predicted"/>